<feature type="compositionally biased region" description="Polar residues" evidence="2">
    <location>
        <begin position="501"/>
        <end position="516"/>
    </location>
</feature>
<evidence type="ECO:0000256" key="2">
    <source>
        <dbReference type="SAM" id="MobiDB-lite"/>
    </source>
</evidence>
<dbReference type="PROSITE" id="PS50088">
    <property type="entry name" value="ANK_REPEAT"/>
    <property type="match status" value="1"/>
</dbReference>
<keyword evidence="1" id="KW-0040">ANK repeat</keyword>
<dbReference type="EMBL" id="CAUWAG010000008">
    <property type="protein sequence ID" value="CAJ2506033.1"/>
    <property type="molecule type" value="Genomic_DNA"/>
</dbReference>
<evidence type="ECO:0000313" key="3">
    <source>
        <dbReference type="EMBL" id="CAJ2506033.1"/>
    </source>
</evidence>
<dbReference type="SUPFAM" id="SSF48403">
    <property type="entry name" value="Ankyrin repeat"/>
    <property type="match status" value="1"/>
</dbReference>
<protein>
    <submittedName>
        <fullName evidence="3">Uu.00g001630.m01.CDS01</fullName>
    </submittedName>
</protein>
<dbReference type="PANTHER" id="PTHR10039">
    <property type="entry name" value="AMELOGENIN"/>
    <property type="match status" value="1"/>
</dbReference>
<dbReference type="AlphaFoldDB" id="A0AAI8VJH0"/>
<dbReference type="Proteomes" id="UP001295740">
    <property type="component" value="Unassembled WGS sequence"/>
</dbReference>
<reference evidence="3" key="1">
    <citation type="submission" date="2023-10" db="EMBL/GenBank/DDBJ databases">
        <authorList>
            <person name="Hackl T."/>
        </authorList>
    </citation>
    <scope>NUCLEOTIDE SEQUENCE</scope>
</reference>
<dbReference type="PROSITE" id="PS50297">
    <property type="entry name" value="ANK_REP_REGION"/>
    <property type="match status" value="1"/>
</dbReference>
<dbReference type="InterPro" id="IPR002110">
    <property type="entry name" value="Ankyrin_rpt"/>
</dbReference>
<proteinExistence type="predicted"/>
<feature type="region of interest" description="Disordered" evidence="2">
    <location>
        <begin position="495"/>
        <end position="531"/>
    </location>
</feature>
<gene>
    <name evidence="3" type="ORF">KHLLAP_LOCUS6501</name>
</gene>
<comment type="caution">
    <text evidence="3">The sequence shown here is derived from an EMBL/GenBank/DDBJ whole genome shotgun (WGS) entry which is preliminary data.</text>
</comment>
<evidence type="ECO:0000313" key="4">
    <source>
        <dbReference type="Proteomes" id="UP001295740"/>
    </source>
</evidence>
<feature type="repeat" description="ANK" evidence="1">
    <location>
        <begin position="374"/>
        <end position="406"/>
    </location>
</feature>
<name>A0AAI8VJH0_9PEZI</name>
<organism evidence="3 4">
    <name type="scientific">Anthostomella pinea</name>
    <dbReference type="NCBI Taxonomy" id="933095"/>
    <lineage>
        <taxon>Eukaryota</taxon>
        <taxon>Fungi</taxon>
        <taxon>Dikarya</taxon>
        <taxon>Ascomycota</taxon>
        <taxon>Pezizomycotina</taxon>
        <taxon>Sordariomycetes</taxon>
        <taxon>Xylariomycetidae</taxon>
        <taxon>Xylariales</taxon>
        <taxon>Xylariaceae</taxon>
        <taxon>Anthostomella</taxon>
    </lineage>
</organism>
<sequence>MSNKSVREDIKSFVHGEISRVRMWQNKDADFLAEVEDKLVQEARGIENENIRTALKSLPPDIFATYERILTDIPERDQEFARTALALICSNTAEILVSSGLYNVPYGDISAYTVETLRDICGCLITLSERRNAHPSCFTRDHETRFHQVKLAHYTVKEYLFDPTTAQGPAKFFALSQDIVRNIDLTVIFNGLGHLELFRRDGGKCLVSRYGEYCLKMTENAVMTRRTHIIRNEELRKETGVLANLALLNRLGLAEKYTETSAFKELRRTETTRIWTQDFKLKGKNAETLLGFCVRRRQQKSLQLFIRGGATFNRENEILHLAMHMLYENDTNGSRTHQLLKDLLGACANPNPKPRTVNGRPSPPEKSRGGITGFGFTPLQIAVSNLEEDWVETLLEEGADANGTGMPKGALPSGWDEDAKPEKDLPKLRKMSLLTPLEICATTVPPWGDGGDLVNITRRDIEKLLKRYGARDAAEVEEENDQSVVDKMVVDLIDDVDETPAQESPSTSSMATQVASPRTWRNDYETEDYNM</sequence>
<dbReference type="InterPro" id="IPR036770">
    <property type="entry name" value="Ankyrin_rpt-contain_sf"/>
</dbReference>
<keyword evidence="4" id="KW-1185">Reference proteome</keyword>
<dbReference type="Pfam" id="PF00023">
    <property type="entry name" value="Ank"/>
    <property type="match status" value="1"/>
</dbReference>
<evidence type="ECO:0000256" key="1">
    <source>
        <dbReference type="PROSITE-ProRule" id="PRU00023"/>
    </source>
</evidence>
<feature type="region of interest" description="Disordered" evidence="2">
    <location>
        <begin position="399"/>
        <end position="418"/>
    </location>
</feature>
<accession>A0AAI8VJH0</accession>
<feature type="region of interest" description="Disordered" evidence="2">
    <location>
        <begin position="351"/>
        <end position="371"/>
    </location>
</feature>
<dbReference type="Gene3D" id="1.25.40.20">
    <property type="entry name" value="Ankyrin repeat-containing domain"/>
    <property type="match status" value="1"/>
</dbReference>